<dbReference type="WBParaSite" id="ACRNAN_scaffold7170.g9859.t1">
    <property type="protein sequence ID" value="ACRNAN_scaffold7170.g9859.t1"/>
    <property type="gene ID" value="ACRNAN_scaffold7170.g9859"/>
</dbReference>
<feature type="compositionally biased region" description="Polar residues" evidence="1">
    <location>
        <begin position="542"/>
        <end position="554"/>
    </location>
</feature>
<keyword evidence="2" id="KW-1185">Reference proteome</keyword>
<protein>
    <submittedName>
        <fullName evidence="3">Uncharacterized protein</fullName>
    </submittedName>
</protein>
<dbReference type="Proteomes" id="UP000887540">
    <property type="component" value="Unplaced"/>
</dbReference>
<name>A0A914EBZ0_9BILA</name>
<dbReference type="AlphaFoldDB" id="A0A914EBZ0"/>
<evidence type="ECO:0000313" key="2">
    <source>
        <dbReference type="Proteomes" id="UP000887540"/>
    </source>
</evidence>
<feature type="region of interest" description="Disordered" evidence="1">
    <location>
        <begin position="1"/>
        <end position="61"/>
    </location>
</feature>
<evidence type="ECO:0000256" key="1">
    <source>
        <dbReference type="SAM" id="MobiDB-lite"/>
    </source>
</evidence>
<feature type="compositionally biased region" description="Low complexity" evidence="1">
    <location>
        <begin position="39"/>
        <end position="53"/>
    </location>
</feature>
<sequence>MLTAFTAEPNQPNRLPAPLSPVRPSQHDPINFASRQGRGTETTKTDGLTTLNTPNQQSKQDHNAVISEELQTLKTPSIPASRLSAASTSTALVLQPTMNHHSAKVLCLKSRQATILHSSNAQDTQVLRIQEMISVNGTMRPRLRAFTTPIIRATTGHNGHSMINAEIIRAYSHQGHPMINSCTKGKSRVNLYMSIGHRIIRTCDGHDHSMIKSCTQWTSQASLNVSIERNGTIESEQISLSLGQNEAWENMQMLFTGGQLQVSMPSGIKGTLQTQIQGFVPARLESSTHTHLLDTSTPNNNDIEVLSLLFKVVIANPNNRRKAPASVFLDQGSQSSLIVKAKRLQLQPVRSPVAQAQEKRINEYEIELQLEDGHADKQTRVSTVLDENVSQIHTAKIQASDEPRKEASNLKSPMRVIELVIGTKLHGKLTSHPKYEATDFWIDKAILGIFLNELGSFANREDAVVASREEKDRNKSKAKQLPTRLKVSDKYAHKQSPASTSLQADAQRKHTSNRQPISRLQANAHRRGHFRRASAGYINRCQGKSSRKPSSTWASPLGPSRFRPNAAKLRTERPTNVHLRHIQAIDVISQQIKGSTSIAQQTLNCKCTRTKTPLLIQTENSRSKGITPTCLLGVSRHIAINKR</sequence>
<proteinExistence type="predicted"/>
<feature type="region of interest" description="Disordered" evidence="1">
    <location>
        <begin position="464"/>
        <end position="567"/>
    </location>
</feature>
<evidence type="ECO:0000313" key="3">
    <source>
        <dbReference type="WBParaSite" id="ACRNAN_scaffold7170.g9859.t1"/>
    </source>
</evidence>
<accession>A0A914EBZ0</accession>
<feature type="compositionally biased region" description="Basic and acidic residues" evidence="1">
    <location>
        <begin position="464"/>
        <end position="475"/>
    </location>
</feature>
<reference evidence="3" key="1">
    <citation type="submission" date="2022-11" db="UniProtKB">
        <authorList>
            <consortium name="WormBaseParasite"/>
        </authorList>
    </citation>
    <scope>IDENTIFICATION</scope>
</reference>
<organism evidence="2 3">
    <name type="scientific">Acrobeloides nanus</name>
    <dbReference type="NCBI Taxonomy" id="290746"/>
    <lineage>
        <taxon>Eukaryota</taxon>
        <taxon>Metazoa</taxon>
        <taxon>Ecdysozoa</taxon>
        <taxon>Nematoda</taxon>
        <taxon>Chromadorea</taxon>
        <taxon>Rhabditida</taxon>
        <taxon>Tylenchina</taxon>
        <taxon>Cephalobomorpha</taxon>
        <taxon>Cephaloboidea</taxon>
        <taxon>Cephalobidae</taxon>
        <taxon>Acrobeloides</taxon>
    </lineage>
</organism>